<evidence type="ECO:0000313" key="3">
    <source>
        <dbReference type="EMBL" id="MEK8047843.1"/>
    </source>
</evidence>
<evidence type="ECO:0000313" key="4">
    <source>
        <dbReference type="Proteomes" id="UP001379945"/>
    </source>
</evidence>
<dbReference type="Pfam" id="PF07007">
    <property type="entry name" value="LprI"/>
    <property type="match status" value="1"/>
</dbReference>
<keyword evidence="4" id="KW-1185">Reference proteome</keyword>
<dbReference type="PANTHER" id="PTHR39176:SF1">
    <property type="entry name" value="PERIPLASMIC PROTEIN"/>
    <property type="match status" value="1"/>
</dbReference>
<evidence type="ECO:0000259" key="2">
    <source>
        <dbReference type="Pfam" id="PF07007"/>
    </source>
</evidence>
<sequence length="138" mass="14820">MAVLTVTPRIAAVLALMGALAMSTASAQSWDRNLSPAYAACTTKANSQSAATLDCLEKEGRRQDVRLNEAYKALMADLDAGGKKALLEAQRSWLKFRADNTRYVSSTMSGSFGASMASQTFVTMTADRAAELEEFARP</sequence>
<feature type="signal peptide" evidence="1">
    <location>
        <begin position="1"/>
        <end position="27"/>
    </location>
</feature>
<dbReference type="RefSeq" id="WP_341400147.1">
    <property type="nucleotide sequence ID" value="NZ_JBBUTI010000011.1"/>
</dbReference>
<gene>
    <name evidence="3" type="ORF">AACH00_15900</name>
</gene>
<keyword evidence="1" id="KW-0732">Signal</keyword>
<comment type="caution">
    <text evidence="3">The sequence shown here is derived from an EMBL/GenBank/DDBJ whole genome shotgun (WGS) entry which is preliminary data.</text>
</comment>
<dbReference type="Gene3D" id="1.20.1270.180">
    <property type="match status" value="1"/>
</dbReference>
<dbReference type="Proteomes" id="UP001379945">
    <property type="component" value="Unassembled WGS sequence"/>
</dbReference>
<protein>
    <submittedName>
        <fullName evidence="3">Lysozyme inhibitor LprI family protein</fullName>
    </submittedName>
</protein>
<evidence type="ECO:0000256" key="1">
    <source>
        <dbReference type="SAM" id="SignalP"/>
    </source>
</evidence>
<dbReference type="PANTHER" id="PTHR39176">
    <property type="entry name" value="PERIPLASMIC PROTEIN-RELATED"/>
    <property type="match status" value="1"/>
</dbReference>
<dbReference type="InterPro" id="IPR009739">
    <property type="entry name" value="LprI-like_N"/>
</dbReference>
<feature type="chain" id="PRO_5045294393" evidence="1">
    <location>
        <begin position="28"/>
        <end position="138"/>
    </location>
</feature>
<accession>A0ABU9C7Q0</accession>
<dbReference type="EMBL" id="JBBUTI010000011">
    <property type="protein sequence ID" value="MEK8047843.1"/>
    <property type="molecule type" value="Genomic_DNA"/>
</dbReference>
<name>A0ABU9C7Q0_9BURK</name>
<organism evidence="3 4">
    <name type="scientific">Ideonella margarita</name>
    <dbReference type="NCBI Taxonomy" id="2984191"/>
    <lineage>
        <taxon>Bacteria</taxon>
        <taxon>Pseudomonadati</taxon>
        <taxon>Pseudomonadota</taxon>
        <taxon>Betaproteobacteria</taxon>
        <taxon>Burkholderiales</taxon>
        <taxon>Sphaerotilaceae</taxon>
        <taxon>Ideonella</taxon>
    </lineage>
</organism>
<reference evidence="3 4" key="1">
    <citation type="submission" date="2024-04" db="EMBL/GenBank/DDBJ databases">
        <title>Novel species of the genus Ideonella isolated from streams.</title>
        <authorList>
            <person name="Lu H."/>
        </authorList>
    </citation>
    <scope>NUCLEOTIDE SEQUENCE [LARGE SCALE GENOMIC DNA]</scope>
    <source>
        <strain evidence="3 4">LYT19W</strain>
    </source>
</reference>
<proteinExistence type="predicted"/>
<feature type="domain" description="Lysozyme inhibitor LprI-like N-terminal" evidence="2">
    <location>
        <begin position="41"/>
        <end position="132"/>
    </location>
</feature>